<evidence type="ECO:0000256" key="2">
    <source>
        <dbReference type="ARBA" id="ARBA00023002"/>
    </source>
</evidence>
<dbReference type="Pfam" id="PF13450">
    <property type="entry name" value="NAD_binding_8"/>
    <property type="match status" value="1"/>
</dbReference>
<dbReference type="Proteomes" id="UP000199340">
    <property type="component" value="Unassembled WGS sequence"/>
</dbReference>
<name>A0A1G8SHW7_9RHOB</name>
<evidence type="ECO:0000256" key="1">
    <source>
        <dbReference type="ARBA" id="ARBA00006046"/>
    </source>
</evidence>
<keyword evidence="4" id="KW-1185">Reference proteome</keyword>
<dbReference type="SUPFAM" id="SSF51905">
    <property type="entry name" value="FAD/NAD(P)-binding domain"/>
    <property type="match status" value="1"/>
</dbReference>
<dbReference type="OrthoDB" id="9774675at2"/>
<dbReference type="PANTHER" id="PTHR43734">
    <property type="entry name" value="PHYTOENE DESATURASE"/>
    <property type="match status" value="1"/>
</dbReference>
<dbReference type="PANTHER" id="PTHR43734:SF7">
    <property type="entry name" value="4,4'-DIAPONEUROSPORENE OXYGENASE"/>
    <property type="match status" value="1"/>
</dbReference>
<keyword evidence="2" id="KW-0560">Oxidoreductase</keyword>
<sequence length="56" mass="5704">MTRIDTSLPEQAARATAPHAVVIGAGLGGLSAAMRLGAKGYRVTVLDRLDRAGGRG</sequence>
<evidence type="ECO:0000313" key="3">
    <source>
        <dbReference type="EMBL" id="SDJ28828.1"/>
    </source>
</evidence>
<dbReference type="AlphaFoldDB" id="A0A1G8SHW7"/>
<gene>
    <name evidence="3" type="ORF">SAMN05421850_1121</name>
</gene>
<reference evidence="3 4" key="1">
    <citation type="submission" date="2016-10" db="EMBL/GenBank/DDBJ databases">
        <authorList>
            <person name="de Groot N.N."/>
        </authorList>
    </citation>
    <scope>NUCLEOTIDE SEQUENCE [LARGE SCALE GENOMIC DNA]</scope>
    <source>
        <strain evidence="3 4">DSM 28010</strain>
    </source>
</reference>
<protein>
    <submittedName>
        <fullName evidence="3">Phytoene desaturase</fullName>
    </submittedName>
</protein>
<dbReference type="Gene3D" id="3.50.50.60">
    <property type="entry name" value="FAD/NAD(P)-binding domain"/>
    <property type="match status" value="1"/>
</dbReference>
<dbReference type="GO" id="GO:0016491">
    <property type="term" value="F:oxidoreductase activity"/>
    <property type="evidence" value="ECO:0007669"/>
    <property type="project" value="UniProtKB-KW"/>
</dbReference>
<accession>A0A1G8SHW7</accession>
<proteinExistence type="inferred from homology"/>
<comment type="similarity">
    <text evidence="1">Belongs to the carotenoid/retinoid oxidoreductase family.</text>
</comment>
<evidence type="ECO:0000313" key="4">
    <source>
        <dbReference type="Proteomes" id="UP000199340"/>
    </source>
</evidence>
<dbReference type="InterPro" id="IPR036188">
    <property type="entry name" value="FAD/NAD-bd_sf"/>
</dbReference>
<feature type="non-terminal residue" evidence="3">
    <location>
        <position position="56"/>
    </location>
</feature>
<dbReference type="EMBL" id="FNEB01000012">
    <property type="protein sequence ID" value="SDJ28828.1"/>
    <property type="molecule type" value="Genomic_DNA"/>
</dbReference>
<dbReference type="RefSeq" id="WP_139170560.1">
    <property type="nucleotide sequence ID" value="NZ_FNEB01000012.1"/>
</dbReference>
<organism evidence="3 4">
    <name type="scientific">Lutimaribacter saemankumensis</name>
    <dbReference type="NCBI Taxonomy" id="490829"/>
    <lineage>
        <taxon>Bacteria</taxon>
        <taxon>Pseudomonadati</taxon>
        <taxon>Pseudomonadota</taxon>
        <taxon>Alphaproteobacteria</taxon>
        <taxon>Rhodobacterales</taxon>
        <taxon>Roseobacteraceae</taxon>
        <taxon>Lutimaribacter</taxon>
    </lineage>
</organism>
<dbReference type="STRING" id="490829.SAMN05421850_1121"/>